<proteinExistence type="predicted"/>
<dbReference type="AlphaFoldDB" id="A0A1J5TDJ7"/>
<reference evidence="1" key="1">
    <citation type="submission" date="2016-10" db="EMBL/GenBank/DDBJ databases">
        <title>Sequence of Gallionella enrichment culture.</title>
        <authorList>
            <person name="Poehlein A."/>
            <person name="Muehling M."/>
            <person name="Daniel R."/>
        </authorList>
    </citation>
    <scope>NUCLEOTIDE SEQUENCE</scope>
</reference>
<dbReference type="InterPro" id="IPR021457">
    <property type="entry name" value="DUF3108"/>
</dbReference>
<protein>
    <recommendedName>
        <fullName evidence="2">DUF3108 domain-containing protein</fullName>
    </recommendedName>
</protein>
<sequence>MNNKTAYHVVAVGSSNPSYDWIFRVRDKYESYFDTLNIQPLKFARHVEEAGRKVNESVIFNQHDNTATTNKGVFKVPSCIQDVLSAIYYARNINFSKYKVNDKIPFDMFLEDEVHHLYLRYLGKEIVKTRYGKFNSIKFSPLLVKGTIFAGGEKMTVWVSDDANHVPLRIESPIIIGSIKVDMVQYKNLRSPLNSLIELNN</sequence>
<accession>A0A1J5TDJ7</accession>
<gene>
    <name evidence="1" type="ORF">GALL_47310</name>
</gene>
<dbReference type="EMBL" id="MLJW01000012">
    <property type="protein sequence ID" value="OIR14264.1"/>
    <property type="molecule type" value="Genomic_DNA"/>
</dbReference>
<comment type="caution">
    <text evidence="1">The sequence shown here is derived from an EMBL/GenBank/DDBJ whole genome shotgun (WGS) entry which is preliminary data.</text>
</comment>
<name>A0A1J5TDJ7_9ZZZZ</name>
<dbReference type="Pfam" id="PF11306">
    <property type="entry name" value="DUF3108"/>
    <property type="match status" value="1"/>
</dbReference>
<evidence type="ECO:0008006" key="2">
    <source>
        <dbReference type="Google" id="ProtNLM"/>
    </source>
</evidence>
<evidence type="ECO:0000313" key="1">
    <source>
        <dbReference type="EMBL" id="OIR14264.1"/>
    </source>
</evidence>
<organism evidence="1">
    <name type="scientific">mine drainage metagenome</name>
    <dbReference type="NCBI Taxonomy" id="410659"/>
    <lineage>
        <taxon>unclassified sequences</taxon>
        <taxon>metagenomes</taxon>
        <taxon>ecological metagenomes</taxon>
    </lineage>
</organism>